<organism evidence="6 7">
    <name type="scientific">Fusarium oxysporum f. sp. cubense</name>
    <dbReference type="NCBI Taxonomy" id="61366"/>
    <lineage>
        <taxon>Eukaryota</taxon>
        <taxon>Fungi</taxon>
        <taxon>Dikarya</taxon>
        <taxon>Ascomycota</taxon>
        <taxon>Pezizomycotina</taxon>
        <taxon>Sordariomycetes</taxon>
        <taxon>Hypocreomycetidae</taxon>
        <taxon>Hypocreales</taxon>
        <taxon>Nectriaceae</taxon>
        <taxon>Fusarium</taxon>
        <taxon>Fusarium oxysporum species complex</taxon>
    </lineage>
</organism>
<feature type="transmembrane region" description="Helical" evidence="5">
    <location>
        <begin position="146"/>
        <end position="166"/>
    </location>
</feature>
<keyword evidence="3 5" id="KW-1133">Transmembrane helix</keyword>
<gene>
    <name evidence="6" type="primary">PUG1-2</name>
    <name evidence="6" type="ORF">Focb16_v008094</name>
</gene>
<dbReference type="Proteomes" id="UP000320707">
    <property type="component" value="Unassembled WGS sequence"/>
</dbReference>
<keyword evidence="2 5" id="KW-0812">Transmembrane</keyword>
<dbReference type="PANTHER" id="PTHR31465">
    <property type="entry name" value="PROTEIN RTA1-RELATED"/>
    <property type="match status" value="1"/>
</dbReference>
<evidence type="ECO:0000256" key="3">
    <source>
        <dbReference type="ARBA" id="ARBA00022989"/>
    </source>
</evidence>
<accession>A0A559LMX2</accession>
<comment type="subcellular location">
    <subcellularLocation>
        <location evidence="1">Membrane</location>
        <topology evidence="1">Multi-pass membrane protein</topology>
    </subcellularLocation>
</comment>
<dbReference type="AlphaFoldDB" id="A0A559LMX2"/>
<feature type="transmembrane region" description="Helical" evidence="5">
    <location>
        <begin position="106"/>
        <end position="125"/>
    </location>
</feature>
<reference evidence="6 7" key="1">
    <citation type="journal article" date="2019" name="Microbiol. Resour. Announc.">
        <title>High-quality draft genome sequence of Fusarium oxysporum f. sp. cubense strain 160527, a causal agent of Panama disease.</title>
        <authorList>
            <person name="Asai S."/>
            <person name="Ayukawa Y."/>
            <person name="Gan P."/>
            <person name="Masuda S."/>
            <person name="Komatsu K."/>
            <person name="Shirasu K."/>
            <person name="Arie T."/>
        </authorList>
    </citation>
    <scope>NUCLEOTIDE SEQUENCE [LARGE SCALE GENOMIC DNA]</scope>
    <source>
        <strain evidence="6 7">160527</strain>
    </source>
</reference>
<evidence type="ECO:0000256" key="4">
    <source>
        <dbReference type="ARBA" id="ARBA00023136"/>
    </source>
</evidence>
<evidence type="ECO:0000313" key="7">
    <source>
        <dbReference type="Proteomes" id="UP000320707"/>
    </source>
</evidence>
<dbReference type="InterPro" id="IPR007568">
    <property type="entry name" value="RTA1"/>
</dbReference>
<comment type="caution">
    <text evidence="6">The sequence shown here is derived from an EMBL/GenBank/DDBJ whole genome shotgun (WGS) entry which is preliminary data.</text>
</comment>
<proteinExistence type="predicted"/>
<feature type="transmembrane region" description="Helical" evidence="5">
    <location>
        <begin position="67"/>
        <end position="86"/>
    </location>
</feature>
<feature type="transmembrane region" description="Helical" evidence="5">
    <location>
        <begin position="42"/>
        <end position="60"/>
    </location>
</feature>
<dbReference type="PANTHER" id="PTHR31465:SF17">
    <property type="entry name" value="DOMAIN PROTEIN, PUTATIVE (AFU_ORTHOLOGUE AFUA_5G09900)-RELATED"/>
    <property type="match status" value="1"/>
</dbReference>
<protein>
    <submittedName>
        <fullName evidence="6">Protoporphyrin uptake protein 1</fullName>
    </submittedName>
</protein>
<evidence type="ECO:0000256" key="1">
    <source>
        <dbReference type="ARBA" id="ARBA00004141"/>
    </source>
</evidence>
<dbReference type="GO" id="GO:0016020">
    <property type="term" value="C:membrane"/>
    <property type="evidence" value="ECO:0007669"/>
    <property type="project" value="UniProtKB-SubCell"/>
</dbReference>
<sequence>MTQTTFPPAFLLTARNDDQGPFGPIVNGTRVVIFYEYRPNNIAAMIFVCLFGIVTLAHLIRMFTLRAWFIFPFLLGGILGETFGYYGRFWSHRDPNNSSPFILQNVLLLVGIPFLAATVYMSLGRMTVALRAQELSFLSPRWMTKIYVLIDIGCIFSQLMGAMMPASGKPEDITKGRTILIVGLITQIAALSLFILNTEFLNRKITQRARSGTDWQVNHNRFFRTLEGVTLLLIIRSVIRSVEFLQGSDGFVITHEIFIYLFDATLVSIAMIALLAVHPGELMVNGKYNKKDYVTCDEEIGLGTMIR</sequence>
<name>A0A559LMX2_FUSOC</name>
<evidence type="ECO:0000256" key="2">
    <source>
        <dbReference type="ARBA" id="ARBA00022692"/>
    </source>
</evidence>
<feature type="transmembrane region" description="Helical" evidence="5">
    <location>
        <begin position="178"/>
        <end position="201"/>
    </location>
</feature>
<feature type="transmembrane region" description="Helical" evidence="5">
    <location>
        <begin position="259"/>
        <end position="277"/>
    </location>
</feature>
<evidence type="ECO:0000256" key="5">
    <source>
        <dbReference type="SAM" id="Phobius"/>
    </source>
</evidence>
<evidence type="ECO:0000313" key="6">
    <source>
        <dbReference type="EMBL" id="TVY76245.1"/>
    </source>
</evidence>
<feature type="transmembrane region" description="Helical" evidence="5">
    <location>
        <begin position="222"/>
        <end position="239"/>
    </location>
</feature>
<dbReference type="EMBL" id="SRMI01000002">
    <property type="protein sequence ID" value="TVY76245.1"/>
    <property type="molecule type" value="Genomic_DNA"/>
</dbReference>
<dbReference type="Pfam" id="PF04479">
    <property type="entry name" value="RTA1"/>
    <property type="match status" value="1"/>
</dbReference>
<keyword evidence="4 5" id="KW-0472">Membrane</keyword>